<dbReference type="EnsemblMetazoa" id="XM_019914884.1">
    <property type="protein sequence ID" value="XP_019770443.1"/>
    <property type="gene ID" value="LOC109544593"/>
</dbReference>
<protein>
    <recommendedName>
        <fullName evidence="2">DUF7775 domain-containing protein</fullName>
    </recommendedName>
</protein>
<feature type="transmembrane region" description="Helical" evidence="1">
    <location>
        <begin position="66"/>
        <end position="87"/>
    </location>
</feature>
<name>N6TY41_DENPD</name>
<feature type="transmembrane region" description="Helical" evidence="1">
    <location>
        <begin position="107"/>
        <end position="127"/>
    </location>
</feature>
<dbReference type="HOGENOM" id="CLU_127301_0_0_1"/>
<dbReference type="Pfam" id="PF24985">
    <property type="entry name" value="DUF7775"/>
    <property type="match status" value="1"/>
</dbReference>
<dbReference type="GO" id="GO:0005886">
    <property type="term" value="C:plasma membrane"/>
    <property type="evidence" value="ECO:0007669"/>
    <property type="project" value="TreeGrafter"/>
</dbReference>
<feature type="domain" description="DUF7775" evidence="2">
    <location>
        <begin position="8"/>
        <end position="88"/>
    </location>
</feature>
<dbReference type="InterPro" id="IPR038976">
    <property type="entry name" value="Ssk"/>
</dbReference>
<evidence type="ECO:0000313" key="7">
    <source>
        <dbReference type="Proteomes" id="UP000030742"/>
    </source>
</evidence>
<feature type="transmembrane region" description="Helical" evidence="1">
    <location>
        <begin position="38"/>
        <end position="59"/>
    </location>
</feature>
<feature type="non-terminal residue" evidence="3">
    <location>
        <position position="1"/>
    </location>
</feature>
<proteinExistence type="predicted"/>
<evidence type="ECO:0000259" key="2">
    <source>
        <dbReference type="Pfam" id="PF24985"/>
    </source>
</evidence>
<evidence type="ECO:0000313" key="3">
    <source>
        <dbReference type="EMBL" id="ENN71202.1"/>
    </source>
</evidence>
<keyword evidence="1" id="KW-0472">Membrane</keyword>
<keyword evidence="1" id="KW-1133">Transmembrane helix</keyword>
<evidence type="ECO:0000313" key="5">
    <source>
        <dbReference type="EnsemblMetazoa" id="XP_019770443.1"/>
    </source>
</evidence>
<keyword evidence="1" id="KW-0812">Transmembrane</keyword>
<dbReference type="EMBL" id="KB741277">
    <property type="protein sequence ID" value="ENN71202.1"/>
    <property type="molecule type" value="Genomic_DNA"/>
</dbReference>
<dbReference type="GO" id="GO:0019991">
    <property type="term" value="P:septate junction assembly"/>
    <property type="evidence" value="ECO:0007669"/>
    <property type="project" value="InterPro"/>
</dbReference>
<dbReference type="InterPro" id="IPR056677">
    <property type="entry name" value="DUF7775"/>
</dbReference>
<accession>N6TY41</accession>
<dbReference type="EMBL" id="KB632155">
    <property type="protein sequence ID" value="ERL89189.1"/>
    <property type="molecule type" value="Genomic_DNA"/>
</dbReference>
<feature type="transmembrane region" description="Helical" evidence="1">
    <location>
        <begin position="7"/>
        <end position="26"/>
    </location>
</feature>
<evidence type="ECO:0000313" key="6">
    <source>
        <dbReference type="Proteomes" id="UP000019118"/>
    </source>
</evidence>
<dbReference type="Proteomes" id="UP000019118">
    <property type="component" value="Unassembled WGS sequence"/>
</dbReference>
<gene>
    <name evidence="5" type="primary">109544593</name>
    <name evidence="4" type="ORF">D910_06563</name>
    <name evidence="3" type="ORF">YQE_12131</name>
</gene>
<evidence type="ECO:0000313" key="4">
    <source>
        <dbReference type="EMBL" id="ERL89189.1"/>
    </source>
</evidence>
<evidence type="ECO:0000256" key="1">
    <source>
        <dbReference type="SAM" id="Phobius"/>
    </source>
</evidence>
<dbReference type="KEGG" id="dpa:109544593"/>
<reference evidence="5" key="2">
    <citation type="submission" date="2024-08" db="UniProtKB">
        <authorList>
            <consortium name="EnsemblMetazoa"/>
        </authorList>
    </citation>
    <scope>IDENTIFICATION</scope>
</reference>
<dbReference type="AlphaFoldDB" id="N6TY41"/>
<dbReference type="PANTHER" id="PTHR36692">
    <property type="entry name" value="PROTEIN SNAKESKIN"/>
    <property type="match status" value="1"/>
</dbReference>
<dbReference type="Proteomes" id="UP000030742">
    <property type="component" value="Unassembled WGS sequence"/>
</dbReference>
<keyword evidence="6" id="KW-1185">Reference proteome</keyword>
<dbReference type="PANTHER" id="PTHR36692:SF2">
    <property type="entry name" value="GEO12064P1"/>
    <property type="match status" value="1"/>
</dbReference>
<reference evidence="6 7" key="1">
    <citation type="journal article" date="2013" name="Genome Biol.">
        <title>Draft genome of the mountain pine beetle, Dendroctonus ponderosae Hopkins, a major forest pest.</title>
        <authorList>
            <person name="Keeling C.I."/>
            <person name="Yuen M.M."/>
            <person name="Liao N.Y."/>
            <person name="Docking T.R."/>
            <person name="Chan S.K."/>
            <person name="Taylor G.A."/>
            <person name="Palmquist D.L."/>
            <person name="Jackman S.D."/>
            <person name="Nguyen A."/>
            <person name="Li M."/>
            <person name="Henderson H."/>
            <person name="Janes J.K."/>
            <person name="Zhao Y."/>
            <person name="Pandoh P."/>
            <person name="Moore R."/>
            <person name="Sperling F.A."/>
            <person name="Huber D.P."/>
            <person name="Birol I."/>
            <person name="Jones S.J."/>
            <person name="Bohlmann J."/>
        </authorList>
    </citation>
    <scope>NUCLEOTIDE SEQUENCE</scope>
</reference>
<sequence length="128" mass="14162">MIEVNKLALFKCFELSLAAICFGFHYKSQALSFYSDSLAITAYGGFLIITTGSLIGYLIEMPINRTLDVFFSLVGWLLFSTAGILHIDFFRQYAESDWKHYGLAKGILSIINGVGFLANTVATWRAGG</sequence>
<organism evidence="3">
    <name type="scientific">Dendroctonus ponderosae</name>
    <name type="common">Mountain pine beetle</name>
    <dbReference type="NCBI Taxonomy" id="77166"/>
    <lineage>
        <taxon>Eukaryota</taxon>
        <taxon>Metazoa</taxon>
        <taxon>Ecdysozoa</taxon>
        <taxon>Arthropoda</taxon>
        <taxon>Hexapoda</taxon>
        <taxon>Insecta</taxon>
        <taxon>Pterygota</taxon>
        <taxon>Neoptera</taxon>
        <taxon>Endopterygota</taxon>
        <taxon>Coleoptera</taxon>
        <taxon>Polyphaga</taxon>
        <taxon>Cucujiformia</taxon>
        <taxon>Curculionidae</taxon>
        <taxon>Scolytinae</taxon>
        <taxon>Dendroctonus</taxon>
    </lineage>
</organism>
<dbReference type="OrthoDB" id="6349206at2759"/>